<evidence type="ECO:0000256" key="1">
    <source>
        <dbReference type="SAM" id="MobiDB-lite"/>
    </source>
</evidence>
<organism evidence="2 3">
    <name type="scientific">Pseudorhodoferax aquiterrae</name>
    <dbReference type="NCBI Taxonomy" id="747304"/>
    <lineage>
        <taxon>Bacteria</taxon>
        <taxon>Pseudomonadati</taxon>
        <taxon>Pseudomonadota</taxon>
        <taxon>Betaproteobacteria</taxon>
        <taxon>Burkholderiales</taxon>
        <taxon>Comamonadaceae</taxon>
    </lineage>
</organism>
<feature type="region of interest" description="Disordered" evidence="1">
    <location>
        <begin position="125"/>
        <end position="145"/>
    </location>
</feature>
<proteinExistence type="predicted"/>
<evidence type="ECO:0000313" key="2">
    <source>
        <dbReference type="EMBL" id="GHC94226.1"/>
    </source>
</evidence>
<sequence length="145" mass="15574">MRVHRIGLAHWRPGARLRSWGVAPLHRNGEQLLVPCGAREALWLGFWQDEEDGPGATVELHDRAHGRAARIVLPPDFQLTALGGAEGAAYPIAPPAAHYELALMANGARCLLTLQLQPPREWAQAAGRAAPAALTGPPPPPPRYG</sequence>
<keyword evidence="3" id="KW-1185">Reference proteome</keyword>
<accession>A0ABQ3G6U7</accession>
<protein>
    <submittedName>
        <fullName evidence="2">Uncharacterized protein</fullName>
    </submittedName>
</protein>
<comment type="caution">
    <text evidence="2">The sequence shown here is derived from an EMBL/GenBank/DDBJ whole genome shotgun (WGS) entry which is preliminary data.</text>
</comment>
<name>A0ABQ3G6U7_9BURK</name>
<dbReference type="EMBL" id="BMYK01000018">
    <property type="protein sequence ID" value="GHC94226.1"/>
    <property type="molecule type" value="Genomic_DNA"/>
</dbReference>
<reference evidence="3" key="1">
    <citation type="journal article" date="2019" name="Int. J. Syst. Evol. Microbiol.">
        <title>The Global Catalogue of Microorganisms (GCM) 10K type strain sequencing project: providing services to taxonomists for standard genome sequencing and annotation.</title>
        <authorList>
            <consortium name="The Broad Institute Genomics Platform"/>
            <consortium name="The Broad Institute Genome Sequencing Center for Infectious Disease"/>
            <person name="Wu L."/>
            <person name="Ma J."/>
        </authorList>
    </citation>
    <scope>NUCLEOTIDE SEQUENCE [LARGE SCALE GENOMIC DNA]</scope>
    <source>
        <strain evidence="3">KCTC 23314</strain>
    </source>
</reference>
<feature type="compositionally biased region" description="Pro residues" evidence="1">
    <location>
        <begin position="136"/>
        <end position="145"/>
    </location>
</feature>
<feature type="compositionally biased region" description="Low complexity" evidence="1">
    <location>
        <begin position="125"/>
        <end position="135"/>
    </location>
</feature>
<dbReference type="Proteomes" id="UP000626210">
    <property type="component" value="Unassembled WGS sequence"/>
</dbReference>
<gene>
    <name evidence="2" type="ORF">GCM10007320_45930</name>
</gene>
<evidence type="ECO:0000313" key="3">
    <source>
        <dbReference type="Proteomes" id="UP000626210"/>
    </source>
</evidence>